<protein>
    <submittedName>
        <fullName evidence="1">Uncharacterized protein</fullName>
    </submittedName>
</protein>
<keyword evidence="2" id="KW-1185">Reference proteome</keyword>
<name>A0ACB8Y2S7_ARCLA</name>
<reference evidence="2" key="1">
    <citation type="journal article" date="2022" name="Mol. Ecol. Resour.">
        <title>The genomes of chicory, endive, great burdock and yacon provide insights into Asteraceae palaeo-polyploidization history and plant inulin production.</title>
        <authorList>
            <person name="Fan W."/>
            <person name="Wang S."/>
            <person name="Wang H."/>
            <person name="Wang A."/>
            <person name="Jiang F."/>
            <person name="Liu H."/>
            <person name="Zhao H."/>
            <person name="Xu D."/>
            <person name="Zhang Y."/>
        </authorList>
    </citation>
    <scope>NUCLEOTIDE SEQUENCE [LARGE SCALE GENOMIC DNA]</scope>
    <source>
        <strain evidence="2">cv. Niubang</strain>
    </source>
</reference>
<sequence>MSNQLLSMGSQSKPPVLMADEYQQWKKRMIQFLNHKNRDCMESIINGPVNPMIKVDGQAATDTSPEIPDKYVPKPYQYFTEKRKEQYKTDEEALIYLTMAIPNDIYNRVDSRNSAKEIWDELSRQFEGSEASI</sequence>
<gene>
    <name evidence="1" type="ORF">L6452_37651</name>
</gene>
<evidence type="ECO:0000313" key="1">
    <source>
        <dbReference type="EMBL" id="KAI3678363.1"/>
    </source>
</evidence>
<organism evidence="1 2">
    <name type="scientific">Arctium lappa</name>
    <name type="common">Greater burdock</name>
    <name type="synonym">Lappa major</name>
    <dbReference type="NCBI Taxonomy" id="4217"/>
    <lineage>
        <taxon>Eukaryota</taxon>
        <taxon>Viridiplantae</taxon>
        <taxon>Streptophyta</taxon>
        <taxon>Embryophyta</taxon>
        <taxon>Tracheophyta</taxon>
        <taxon>Spermatophyta</taxon>
        <taxon>Magnoliopsida</taxon>
        <taxon>eudicotyledons</taxon>
        <taxon>Gunneridae</taxon>
        <taxon>Pentapetalae</taxon>
        <taxon>asterids</taxon>
        <taxon>campanulids</taxon>
        <taxon>Asterales</taxon>
        <taxon>Asteraceae</taxon>
        <taxon>Carduoideae</taxon>
        <taxon>Cardueae</taxon>
        <taxon>Arctiinae</taxon>
        <taxon>Arctium</taxon>
    </lineage>
</organism>
<dbReference type="Proteomes" id="UP001055879">
    <property type="component" value="Linkage Group LG14"/>
</dbReference>
<comment type="caution">
    <text evidence="1">The sequence shown here is derived from an EMBL/GenBank/DDBJ whole genome shotgun (WGS) entry which is preliminary data.</text>
</comment>
<reference evidence="1 2" key="2">
    <citation type="journal article" date="2022" name="Mol. Ecol. Resour.">
        <title>The genomes of chicory, endive, great burdock and yacon provide insights into Asteraceae paleo-polyploidization history and plant inulin production.</title>
        <authorList>
            <person name="Fan W."/>
            <person name="Wang S."/>
            <person name="Wang H."/>
            <person name="Wang A."/>
            <person name="Jiang F."/>
            <person name="Liu H."/>
            <person name="Zhao H."/>
            <person name="Xu D."/>
            <person name="Zhang Y."/>
        </authorList>
    </citation>
    <scope>NUCLEOTIDE SEQUENCE [LARGE SCALE GENOMIC DNA]</scope>
    <source>
        <strain evidence="2">cv. Niubang</strain>
    </source>
</reference>
<dbReference type="EMBL" id="CM042060">
    <property type="protein sequence ID" value="KAI3678363.1"/>
    <property type="molecule type" value="Genomic_DNA"/>
</dbReference>
<proteinExistence type="predicted"/>
<accession>A0ACB8Y2S7</accession>
<evidence type="ECO:0000313" key="2">
    <source>
        <dbReference type="Proteomes" id="UP001055879"/>
    </source>
</evidence>